<reference evidence="2 3" key="1">
    <citation type="submission" date="2016-05" db="EMBL/GenBank/DDBJ databases">
        <title>Comparative analysis of secretome profiles of manganese(II)-oxidizing ascomycete fungi.</title>
        <authorList>
            <consortium name="DOE Joint Genome Institute"/>
            <person name="Zeiner C.A."/>
            <person name="Purvine S.O."/>
            <person name="Zink E.M."/>
            <person name="Wu S."/>
            <person name="Pasa-Tolic L."/>
            <person name="Chaput D.L."/>
            <person name="Haridas S."/>
            <person name="Grigoriev I.V."/>
            <person name="Santelli C.M."/>
            <person name="Hansel C.M."/>
        </authorList>
    </citation>
    <scope>NUCLEOTIDE SEQUENCE [LARGE SCALE GENOMIC DNA]</scope>
    <source>
        <strain evidence="2 3">AP3s5-JAC2a</strain>
    </source>
</reference>
<dbReference type="Proteomes" id="UP000077069">
    <property type="component" value="Unassembled WGS sequence"/>
</dbReference>
<dbReference type="OrthoDB" id="428260at2759"/>
<dbReference type="SUPFAM" id="SSF56601">
    <property type="entry name" value="beta-lactamase/transpeptidase-like"/>
    <property type="match status" value="1"/>
</dbReference>
<dbReference type="EMBL" id="KV441548">
    <property type="protein sequence ID" value="OAG11501.1"/>
    <property type="molecule type" value="Genomic_DNA"/>
</dbReference>
<dbReference type="InterPro" id="IPR012338">
    <property type="entry name" value="Beta-lactam/transpept-like"/>
</dbReference>
<keyword evidence="3" id="KW-1185">Reference proteome</keyword>
<dbReference type="Gene3D" id="3.40.710.10">
    <property type="entry name" value="DD-peptidase/beta-lactamase superfamily"/>
    <property type="match status" value="1"/>
</dbReference>
<dbReference type="GeneID" id="28769469"/>
<dbReference type="PANTHER" id="PTHR43283:SF3">
    <property type="entry name" value="BETA-LACTAMASE FAMILY PROTEIN (AFU_ORTHOLOGUE AFUA_5G07500)"/>
    <property type="match status" value="1"/>
</dbReference>
<dbReference type="Pfam" id="PF00144">
    <property type="entry name" value="Beta-lactamase"/>
    <property type="match status" value="1"/>
</dbReference>
<dbReference type="AlphaFoldDB" id="A0A177CWB5"/>
<feature type="domain" description="Beta-lactamase-related" evidence="1">
    <location>
        <begin position="29"/>
        <end position="410"/>
    </location>
</feature>
<organism evidence="2 3">
    <name type="scientific">Paraphaeosphaeria sporulosa</name>
    <dbReference type="NCBI Taxonomy" id="1460663"/>
    <lineage>
        <taxon>Eukaryota</taxon>
        <taxon>Fungi</taxon>
        <taxon>Dikarya</taxon>
        <taxon>Ascomycota</taxon>
        <taxon>Pezizomycotina</taxon>
        <taxon>Dothideomycetes</taxon>
        <taxon>Pleosporomycetidae</taxon>
        <taxon>Pleosporales</taxon>
        <taxon>Massarineae</taxon>
        <taxon>Didymosphaeriaceae</taxon>
        <taxon>Paraphaeosphaeria</taxon>
    </lineage>
</organism>
<proteinExistence type="predicted"/>
<dbReference type="InParanoid" id="A0A177CWB5"/>
<dbReference type="RefSeq" id="XP_018041866.1">
    <property type="nucleotide sequence ID" value="XM_018185983.1"/>
</dbReference>
<gene>
    <name evidence="2" type="ORF">CC84DRAFT_38244</name>
</gene>
<name>A0A177CWB5_9PLEO</name>
<dbReference type="InterPro" id="IPR001466">
    <property type="entry name" value="Beta-lactam-related"/>
</dbReference>
<accession>A0A177CWB5</accession>
<evidence type="ECO:0000313" key="2">
    <source>
        <dbReference type="EMBL" id="OAG11501.1"/>
    </source>
</evidence>
<sequence>MAPNLIEDATTKLKVYLDKATTGDIPILPGAILHVVDASNNTVFTHASGGPARLSESTLTMIHSCTKIVGAIAFMQLVDRGLISLDDASLISDHLPELASKKVLTRVSDDDKKTPILVPMETQITPRMLMNHTNGTGHTYFNQMMREYLAEGWETRNEVADPHQTVLDAPLLWQPGTHTNYAQGFDWLAVLVERITRTDLATYLQEHIFAPLGITDIAFEESYGGDATTKDGSKGRFWPRSLKQPDGTFIPIDLPTIVKVPRAEAYPAGKYHAYPLGTGLVASAASYARLLTIFLNAGRDPLTGHVVLSPASTAEITKPQLPPHLRNDSRVVPSALDMLCKPAVLDAQYMDPEGSFGLGCGVQGAERTLADGRRGRGKGSVYWYSAANMDFWVDKERGVVVVVNGNFFPWNDVAWIELVAGIEGVLYEGLED</sequence>
<dbReference type="InterPro" id="IPR050789">
    <property type="entry name" value="Diverse_Enzym_Activities"/>
</dbReference>
<protein>
    <submittedName>
        <fullName evidence="2">Beta-lactamase family protein</fullName>
    </submittedName>
</protein>
<evidence type="ECO:0000259" key="1">
    <source>
        <dbReference type="Pfam" id="PF00144"/>
    </source>
</evidence>
<evidence type="ECO:0000313" key="3">
    <source>
        <dbReference type="Proteomes" id="UP000077069"/>
    </source>
</evidence>
<dbReference type="PANTHER" id="PTHR43283">
    <property type="entry name" value="BETA-LACTAMASE-RELATED"/>
    <property type="match status" value="1"/>
</dbReference>